<dbReference type="InterPro" id="IPR052165">
    <property type="entry name" value="Membrane_assoc_protease"/>
</dbReference>
<dbReference type="PANTHER" id="PTHR33507:SF3">
    <property type="entry name" value="INNER MEMBRANE PROTEIN YBBJ"/>
    <property type="match status" value="1"/>
</dbReference>
<keyword evidence="2 5" id="KW-0812">Transmembrane</keyword>
<dbReference type="RefSeq" id="WP_209735820.1">
    <property type="nucleotide sequence ID" value="NZ_CP072611.1"/>
</dbReference>
<reference evidence="8" key="1">
    <citation type="journal article" date="2019" name="Int. J. Syst. Evol. Microbiol.">
        <title>The Global Catalogue of Microorganisms (GCM) 10K type strain sequencing project: providing services to taxonomists for standard genome sequencing and annotation.</title>
        <authorList>
            <consortium name="The Broad Institute Genomics Platform"/>
            <consortium name="The Broad Institute Genome Sequencing Center for Infectious Disease"/>
            <person name="Wu L."/>
            <person name="Ma J."/>
        </authorList>
    </citation>
    <scope>NUCLEOTIDE SEQUENCE [LARGE SCALE GENOMIC DNA]</scope>
    <source>
        <strain evidence="8">ZS-35-S2</strain>
    </source>
</reference>
<gene>
    <name evidence="7" type="ORF">ACFSKQ_01920</name>
</gene>
<dbReference type="PANTHER" id="PTHR33507">
    <property type="entry name" value="INNER MEMBRANE PROTEIN YBBJ"/>
    <property type="match status" value="1"/>
</dbReference>
<keyword evidence="4 5" id="KW-0472">Membrane</keyword>
<proteinExistence type="predicted"/>
<dbReference type="EMBL" id="JBHUIJ010000002">
    <property type="protein sequence ID" value="MFD2236217.1"/>
    <property type="molecule type" value="Genomic_DNA"/>
</dbReference>
<comment type="subcellular location">
    <subcellularLocation>
        <location evidence="1">Membrane</location>
        <topology evidence="1">Multi-pass membrane protein</topology>
    </subcellularLocation>
</comment>
<feature type="transmembrane region" description="Helical" evidence="5">
    <location>
        <begin position="51"/>
        <end position="69"/>
    </location>
</feature>
<evidence type="ECO:0000313" key="8">
    <source>
        <dbReference type="Proteomes" id="UP001597371"/>
    </source>
</evidence>
<evidence type="ECO:0000259" key="6">
    <source>
        <dbReference type="Pfam" id="PF01957"/>
    </source>
</evidence>
<organism evidence="7 8">
    <name type="scientific">Aureimonas populi</name>
    <dbReference type="NCBI Taxonomy" id="1701758"/>
    <lineage>
        <taxon>Bacteria</taxon>
        <taxon>Pseudomonadati</taxon>
        <taxon>Pseudomonadota</taxon>
        <taxon>Alphaproteobacteria</taxon>
        <taxon>Hyphomicrobiales</taxon>
        <taxon>Aurantimonadaceae</taxon>
        <taxon>Aureimonas</taxon>
    </lineage>
</organism>
<sequence>MADILATYGWWILGLVLLALELAAPGVYLLFFGIAALVVGTNAFLFPGLGWQSEVIGFAVVSLVAVLLGHKWYGQRGTRTDGTDLNHRTRRLIGRTATLSEAIEGGRGRVSIEDGWWTVEGPDLPRGARVVIKGADGSVLTVRPAEPGPPDLS</sequence>
<keyword evidence="3 5" id="KW-1133">Transmembrane helix</keyword>
<dbReference type="InterPro" id="IPR012340">
    <property type="entry name" value="NA-bd_OB-fold"/>
</dbReference>
<evidence type="ECO:0000256" key="2">
    <source>
        <dbReference type="ARBA" id="ARBA00022692"/>
    </source>
</evidence>
<evidence type="ECO:0000256" key="1">
    <source>
        <dbReference type="ARBA" id="ARBA00004141"/>
    </source>
</evidence>
<evidence type="ECO:0000256" key="5">
    <source>
        <dbReference type="SAM" id="Phobius"/>
    </source>
</evidence>
<dbReference type="Gene3D" id="2.40.50.140">
    <property type="entry name" value="Nucleic acid-binding proteins"/>
    <property type="match status" value="1"/>
</dbReference>
<dbReference type="SUPFAM" id="SSF141322">
    <property type="entry name" value="NfeD domain-like"/>
    <property type="match status" value="1"/>
</dbReference>
<evidence type="ECO:0000256" key="3">
    <source>
        <dbReference type="ARBA" id="ARBA00022989"/>
    </source>
</evidence>
<keyword evidence="8" id="KW-1185">Reference proteome</keyword>
<evidence type="ECO:0000256" key="4">
    <source>
        <dbReference type="ARBA" id="ARBA00023136"/>
    </source>
</evidence>
<dbReference type="InterPro" id="IPR002810">
    <property type="entry name" value="NfeD-like_C"/>
</dbReference>
<name>A0ABW5CI47_9HYPH</name>
<comment type="caution">
    <text evidence="7">The sequence shown here is derived from an EMBL/GenBank/DDBJ whole genome shotgun (WGS) entry which is preliminary data.</text>
</comment>
<dbReference type="Pfam" id="PF01957">
    <property type="entry name" value="NfeD"/>
    <property type="match status" value="1"/>
</dbReference>
<accession>A0ABW5CI47</accession>
<feature type="domain" description="NfeD-like C-terminal" evidence="6">
    <location>
        <begin position="91"/>
        <end position="144"/>
    </location>
</feature>
<protein>
    <submittedName>
        <fullName evidence="7">NfeD family protein</fullName>
    </submittedName>
</protein>
<evidence type="ECO:0000313" key="7">
    <source>
        <dbReference type="EMBL" id="MFD2236217.1"/>
    </source>
</evidence>
<feature type="transmembrane region" description="Helical" evidence="5">
    <location>
        <begin position="12"/>
        <end position="39"/>
    </location>
</feature>
<dbReference type="Proteomes" id="UP001597371">
    <property type="component" value="Unassembled WGS sequence"/>
</dbReference>